<name>A0A165BZJ4_9APHY</name>
<sequence length="165" mass="18917">MSSLEASSIQYVSYQSAVRLLQITIEDMHRLAFVGEGRRDTHRNCSEQSSDDGGKKRLLSFCELPESPEASSIQYVSYQSAVGLLQITIEDTHRLAFVGEGRRDTHRNCSEQFSDDGGEERILPFCQLPARWSRLNLHKRYSKFQIDNGIDGKLRSRRFQREASE</sequence>
<organism evidence="1 2">
    <name type="scientific">Laetiporus sulphureus 93-53</name>
    <dbReference type="NCBI Taxonomy" id="1314785"/>
    <lineage>
        <taxon>Eukaryota</taxon>
        <taxon>Fungi</taxon>
        <taxon>Dikarya</taxon>
        <taxon>Basidiomycota</taxon>
        <taxon>Agaricomycotina</taxon>
        <taxon>Agaricomycetes</taxon>
        <taxon>Polyporales</taxon>
        <taxon>Laetiporus</taxon>
    </lineage>
</organism>
<dbReference type="AlphaFoldDB" id="A0A165BZJ4"/>
<evidence type="ECO:0000313" key="1">
    <source>
        <dbReference type="EMBL" id="KZT01934.1"/>
    </source>
</evidence>
<dbReference type="RefSeq" id="XP_040759674.1">
    <property type="nucleotide sequence ID" value="XM_040911723.1"/>
</dbReference>
<dbReference type="GeneID" id="63828751"/>
<dbReference type="InParanoid" id="A0A165BZJ4"/>
<gene>
    <name evidence="1" type="ORF">LAESUDRAFT_752359</name>
</gene>
<reference evidence="1 2" key="1">
    <citation type="journal article" date="2016" name="Mol. Biol. Evol.">
        <title>Comparative Genomics of Early-Diverging Mushroom-Forming Fungi Provides Insights into the Origins of Lignocellulose Decay Capabilities.</title>
        <authorList>
            <person name="Nagy L.G."/>
            <person name="Riley R."/>
            <person name="Tritt A."/>
            <person name="Adam C."/>
            <person name="Daum C."/>
            <person name="Floudas D."/>
            <person name="Sun H."/>
            <person name="Yadav J.S."/>
            <person name="Pangilinan J."/>
            <person name="Larsson K.H."/>
            <person name="Matsuura K."/>
            <person name="Barry K."/>
            <person name="Labutti K."/>
            <person name="Kuo R."/>
            <person name="Ohm R.A."/>
            <person name="Bhattacharya S.S."/>
            <person name="Shirouzu T."/>
            <person name="Yoshinaga Y."/>
            <person name="Martin F.M."/>
            <person name="Grigoriev I.V."/>
            <person name="Hibbett D.S."/>
        </authorList>
    </citation>
    <scope>NUCLEOTIDE SEQUENCE [LARGE SCALE GENOMIC DNA]</scope>
    <source>
        <strain evidence="1 2">93-53</strain>
    </source>
</reference>
<dbReference type="EMBL" id="KV427657">
    <property type="protein sequence ID" value="KZT01934.1"/>
    <property type="molecule type" value="Genomic_DNA"/>
</dbReference>
<accession>A0A165BZJ4</accession>
<keyword evidence="2" id="KW-1185">Reference proteome</keyword>
<proteinExistence type="predicted"/>
<protein>
    <submittedName>
        <fullName evidence="1">Uncharacterized protein</fullName>
    </submittedName>
</protein>
<dbReference type="Proteomes" id="UP000076871">
    <property type="component" value="Unassembled WGS sequence"/>
</dbReference>
<evidence type="ECO:0000313" key="2">
    <source>
        <dbReference type="Proteomes" id="UP000076871"/>
    </source>
</evidence>